<dbReference type="Proteomes" id="UP000822688">
    <property type="component" value="Chromosome 1"/>
</dbReference>
<evidence type="ECO:0000313" key="1">
    <source>
        <dbReference type="EMBL" id="KAG0591880.1"/>
    </source>
</evidence>
<accession>A0A8T0J7J4</accession>
<keyword evidence="2" id="KW-1185">Reference proteome</keyword>
<dbReference type="AlphaFoldDB" id="A0A8T0J7J4"/>
<gene>
    <name evidence="1" type="ORF">KC19_1G208900</name>
</gene>
<reference evidence="1" key="1">
    <citation type="submission" date="2020-06" db="EMBL/GenBank/DDBJ databases">
        <title>WGS assembly of Ceratodon purpureus strain R40.</title>
        <authorList>
            <person name="Carey S.B."/>
            <person name="Jenkins J."/>
            <person name="Shu S."/>
            <person name="Lovell J.T."/>
            <person name="Sreedasyam A."/>
            <person name="Maumus F."/>
            <person name="Tiley G.P."/>
            <person name="Fernandez-Pozo N."/>
            <person name="Barry K."/>
            <person name="Chen C."/>
            <person name="Wang M."/>
            <person name="Lipzen A."/>
            <person name="Daum C."/>
            <person name="Saski C.A."/>
            <person name="Payton A.C."/>
            <person name="Mcbreen J.C."/>
            <person name="Conrad R.E."/>
            <person name="Kollar L.M."/>
            <person name="Olsson S."/>
            <person name="Huttunen S."/>
            <person name="Landis J.B."/>
            <person name="Wickett N.J."/>
            <person name="Johnson M.G."/>
            <person name="Rensing S.A."/>
            <person name="Grimwood J."/>
            <person name="Schmutz J."/>
            <person name="Mcdaniel S.F."/>
        </authorList>
    </citation>
    <scope>NUCLEOTIDE SEQUENCE</scope>
    <source>
        <strain evidence="1">R40</strain>
    </source>
</reference>
<organism evidence="1 2">
    <name type="scientific">Ceratodon purpureus</name>
    <name type="common">Fire moss</name>
    <name type="synonym">Dicranum purpureum</name>
    <dbReference type="NCBI Taxonomy" id="3225"/>
    <lineage>
        <taxon>Eukaryota</taxon>
        <taxon>Viridiplantae</taxon>
        <taxon>Streptophyta</taxon>
        <taxon>Embryophyta</taxon>
        <taxon>Bryophyta</taxon>
        <taxon>Bryophytina</taxon>
        <taxon>Bryopsida</taxon>
        <taxon>Dicranidae</taxon>
        <taxon>Pseudoditrichales</taxon>
        <taxon>Ditrichaceae</taxon>
        <taxon>Ceratodon</taxon>
    </lineage>
</organism>
<name>A0A8T0J7J4_CERPU</name>
<protein>
    <submittedName>
        <fullName evidence="1">Uncharacterized protein</fullName>
    </submittedName>
</protein>
<sequence length="150" mass="16572">MFMVCEPMSATANSIPSGDEGGGGNDQVSYLPYFGNRVTFLAFSSGPLSSKFMTPFHLASRLSRLLTLPFGNHYWHDFRKRREIKKKLQNLSLTYQPLVSYVSLHGIPSKPSQIPPLHSAAHLRCGHPAQLASISFSLKPPVYMPPASVL</sequence>
<evidence type="ECO:0000313" key="2">
    <source>
        <dbReference type="Proteomes" id="UP000822688"/>
    </source>
</evidence>
<proteinExistence type="predicted"/>
<comment type="caution">
    <text evidence="1">The sequence shown here is derived from an EMBL/GenBank/DDBJ whole genome shotgun (WGS) entry which is preliminary data.</text>
</comment>
<dbReference type="EMBL" id="CM026421">
    <property type="protein sequence ID" value="KAG0591880.1"/>
    <property type="molecule type" value="Genomic_DNA"/>
</dbReference>